<reference evidence="1 2" key="1">
    <citation type="submission" date="2015-01" db="EMBL/GenBank/DDBJ databases">
        <title>Genome sequence of Anoxybacillus ayderensis strain AB04.</title>
        <authorList>
            <person name="Belduz A.O."/>
            <person name="Canakci S."/>
            <person name="Chan K.-G."/>
            <person name="Kahar U.M."/>
            <person name="Yaakob A.S."/>
            <person name="Chan C.S."/>
            <person name="Goh K.M."/>
        </authorList>
    </citation>
    <scope>NUCLEOTIDE SEQUENCE [LARGE SCALE GENOMIC DNA]</scope>
    <source>
        <strain evidence="1 2">AB04</strain>
    </source>
</reference>
<dbReference type="PATRIC" id="fig|265546.4.peg.1593"/>
<accession>A0A0D0HP83</accession>
<dbReference type="Proteomes" id="UP000032047">
    <property type="component" value="Unassembled WGS sequence"/>
</dbReference>
<keyword evidence="2" id="KW-1185">Reference proteome</keyword>
<dbReference type="AlphaFoldDB" id="A0A0D0HP83"/>
<organism evidence="1 2">
    <name type="scientific">Anoxybacillus ayderensis</name>
    <dbReference type="NCBI Taxonomy" id="265546"/>
    <lineage>
        <taxon>Bacteria</taxon>
        <taxon>Bacillati</taxon>
        <taxon>Bacillota</taxon>
        <taxon>Bacilli</taxon>
        <taxon>Bacillales</taxon>
        <taxon>Anoxybacillaceae</taxon>
        <taxon>Anoxybacillus</taxon>
    </lineage>
</organism>
<gene>
    <name evidence="1" type="ORF">JV16_01596</name>
</gene>
<dbReference type="RefSeq" id="WP_084220313.1">
    <property type="nucleotide sequence ID" value="NZ_JXTG01000007.1"/>
</dbReference>
<dbReference type="Pfam" id="PF05595">
    <property type="entry name" value="DUF771"/>
    <property type="match status" value="1"/>
</dbReference>
<protein>
    <recommendedName>
        <fullName evidence="3">DUF771 domain-containing protein</fullName>
    </recommendedName>
</protein>
<evidence type="ECO:0000313" key="1">
    <source>
        <dbReference type="EMBL" id="KIP21102.1"/>
    </source>
</evidence>
<comment type="caution">
    <text evidence="1">The sequence shown here is derived from an EMBL/GenBank/DDBJ whole genome shotgun (WGS) entry which is preliminary data.</text>
</comment>
<dbReference type="InterPro" id="IPR008489">
    <property type="entry name" value="DUF771"/>
</dbReference>
<name>A0A0D0HP83_9BACL</name>
<sequence>MDKIWWSMQDLKERTGYSEDWLKENILLHPRYRQMLDLENGGFVYYPEKKGERWCFIASRMEEFLQKYFRDIFMRKETKTNKNTKTPIAQ</sequence>
<evidence type="ECO:0000313" key="2">
    <source>
        <dbReference type="Proteomes" id="UP000032047"/>
    </source>
</evidence>
<dbReference type="EMBL" id="JXTG01000007">
    <property type="protein sequence ID" value="KIP21102.1"/>
    <property type="molecule type" value="Genomic_DNA"/>
</dbReference>
<proteinExistence type="predicted"/>
<evidence type="ECO:0008006" key="3">
    <source>
        <dbReference type="Google" id="ProtNLM"/>
    </source>
</evidence>